<reference evidence="1 2" key="1">
    <citation type="submission" date="2019-12" db="EMBL/GenBank/DDBJ databases">
        <authorList>
            <person name="Floudas D."/>
            <person name="Bentzer J."/>
            <person name="Ahren D."/>
            <person name="Johansson T."/>
            <person name="Persson P."/>
            <person name="Tunlid A."/>
        </authorList>
    </citation>
    <scope>NUCLEOTIDE SEQUENCE [LARGE SCALE GENOMIC DNA]</scope>
    <source>
        <strain evidence="1 2">CBS 102.39</strain>
    </source>
</reference>
<dbReference type="Proteomes" id="UP000521872">
    <property type="component" value="Unassembled WGS sequence"/>
</dbReference>
<comment type="caution">
    <text evidence="1">The sequence shown here is derived from an EMBL/GenBank/DDBJ whole genome shotgun (WGS) entry which is preliminary data.</text>
</comment>
<keyword evidence="2" id="KW-1185">Reference proteome</keyword>
<dbReference type="EMBL" id="JAACJL010000015">
    <property type="protein sequence ID" value="KAF4620625.1"/>
    <property type="molecule type" value="Genomic_DNA"/>
</dbReference>
<organism evidence="1 2">
    <name type="scientific">Agrocybe pediades</name>
    <dbReference type="NCBI Taxonomy" id="84607"/>
    <lineage>
        <taxon>Eukaryota</taxon>
        <taxon>Fungi</taxon>
        <taxon>Dikarya</taxon>
        <taxon>Basidiomycota</taxon>
        <taxon>Agaricomycotina</taxon>
        <taxon>Agaricomycetes</taxon>
        <taxon>Agaricomycetidae</taxon>
        <taxon>Agaricales</taxon>
        <taxon>Agaricineae</taxon>
        <taxon>Strophariaceae</taxon>
        <taxon>Agrocybe</taxon>
    </lineage>
</organism>
<protein>
    <submittedName>
        <fullName evidence="1">Uncharacterized protein</fullName>
    </submittedName>
</protein>
<accession>A0A8H4VUC1</accession>
<evidence type="ECO:0000313" key="2">
    <source>
        <dbReference type="Proteomes" id="UP000521872"/>
    </source>
</evidence>
<gene>
    <name evidence="1" type="ORF">D9613_000788</name>
</gene>
<proteinExistence type="predicted"/>
<dbReference type="AlphaFoldDB" id="A0A8H4VUC1"/>
<name>A0A8H4VUC1_9AGAR</name>
<evidence type="ECO:0000313" key="1">
    <source>
        <dbReference type="EMBL" id="KAF4620625.1"/>
    </source>
</evidence>
<sequence>MPQQTDSALRTRLCRIADRDVQEKVRVAGRVLYYEAKSAMLTLIDGHQGLLVDTSLALDSQSHLWASERLSTVIVIGRIDKVQKALKLPPKPIPSPELDLEMWNSVLEEEEREHEDVSTSATT</sequence>